<dbReference type="GO" id="GO:0016787">
    <property type="term" value="F:hydrolase activity"/>
    <property type="evidence" value="ECO:0007669"/>
    <property type="project" value="UniProtKB-KW"/>
</dbReference>
<evidence type="ECO:0000313" key="2">
    <source>
        <dbReference type="EMBL" id="KAF4325855.1"/>
    </source>
</evidence>
<reference evidence="2" key="2">
    <citation type="submission" date="2020-02" db="EMBL/GenBank/DDBJ databases">
        <authorList>
            <person name="Studholme D.J."/>
        </authorList>
    </citation>
    <scope>NUCLEOTIDE SEQUENCE</scope>
    <source>
        <strain evidence="2">00238/432</strain>
    </source>
</reference>
<sequence length="848" mass="95819">MQFTPVRMAEQFMESYRNHELYPTWHYENGCLLKALEELYTHTGEQKYFDYIRELMDNFIQEDGSIRSYAVEEYNLDQINQGKSLFLLLNKTGEEKYRKAADLLMVQLKGQPRTSEGGFWHKKVYPFQMWLDGLYMATPFLTQYGAATGEEKWFDKAALQLLLVEKRTRDPRSGLLYHAWDESKEQRWSSGETGCSPHVWSRAMGWYVMAIVDTLDHLPVDHEQRGQIVGIFERVANALVHVQDQQSGLWPHLLDQPGRERNYLEASGTSMFVYALAKGVRKGYLSGKFKVIAEKGYQGLLQHLLQTDREGVLSLTQCNGGAGLGGNPYRDGSYESGDGTGDTLVLFFRLIYDGAFIMYTLNNFVIQRRDGCGGEKAPAAGEGKLPISISLMQVGDVPAKENGIEQKIEEYTNTDVSVQWIPQSAFDDKVNVMVASGEMPTIMRVNYVPTTFNAAKTGLFWEIGPYLKDYKNLSAQSEAYFDNIKIEGKIYGVPNFRDIGRTAMVYRKDWFDKLKLDVPKTLDDWYEVMRSIRKDDPDGNGKEDTYGTVLFKKYNEGVSSPLTRIAVSIGGVNKWGVDDAGKLTPEFLTTEYVDTMKLFKRLFSEGLINSDFPALDPSDADKKIDSGLVAMKLNGVAQNGKSFQQRLTPNVPDGEIDVAPFQGPDGIRIAGEPGNYGMLVIPKASVSDEEQLKQVLTFLDQLMDEPLSTLQLRGLEDVHYTKTSDGKTEFKDFDGYQREVKPYRDNLLSVEGYNVAELVDVPIGMKGTKMARENEQYAIPNPALTLSSAIYTERGQELDQMIWDAQTKYIMGKIDDAAWEQEVANWRKSGGDQLISEFEASYAELNGK</sequence>
<dbReference type="GO" id="GO:0005975">
    <property type="term" value="P:carbohydrate metabolic process"/>
    <property type="evidence" value="ECO:0007669"/>
    <property type="project" value="InterPro"/>
</dbReference>
<dbReference type="CDD" id="cd13580">
    <property type="entry name" value="PBP2_AlgQ_like_1"/>
    <property type="match status" value="1"/>
</dbReference>
<comment type="caution">
    <text evidence="2">The sequence shown here is derived from an EMBL/GenBank/DDBJ whole genome shotgun (WGS) entry which is preliminary data.</text>
</comment>
<dbReference type="InterPro" id="IPR010905">
    <property type="entry name" value="Glyco_hydro_88"/>
</dbReference>
<dbReference type="PANTHER" id="PTHR33886:SF8">
    <property type="entry name" value="UNSATURATED RHAMNOGALACTURONAN HYDROLASE (EUROFUNG)"/>
    <property type="match status" value="1"/>
</dbReference>
<dbReference type="EMBL" id="AOFI03000002">
    <property type="protein sequence ID" value="KAF4325855.1"/>
    <property type="molecule type" value="Genomic_DNA"/>
</dbReference>
<protein>
    <recommendedName>
        <fullName evidence="4">Glycosyl hydrolase family 88</fullName>
    </recommendedName>
</protein>
<dbReference type="InterPro" id="IPR006059">
    <property type="entry name" value="SBP"/>
</dbReference>
<dbReference type="AlphaFoldDB" id="A0A8J4SL95"/>
<dbReference type="InterPro" id="IPR052043">
    <property type="entry name" value="PolySaccharide_Degr_Enz"/>
</dbReference>
<evidence type="ECO:0008006" key="4">
    <source>
        <dbReference type="Google" id="ProtNLM"/>
    </source>
</evidence>
<keyword evidence="1" id="KW-0378">Hydrolase</keyword>
<accession>A0A8J4SL95</accession>
<dbReference type="Gene3D" id="1.50.10.10">
    <property type="match status" value="1"/>
</dbReference>
<reference evidence="2" key="1">
    <citation type="journal article" date="2015" name="Genom Data">
        <title>Draft genome sequences of Phytophthora kernoviae and Phytophthora ramorum lineage EU2 from Scotland.</title>
        <authorList>
            <person name="Sambles C."/>
            <person name="Schlenzig A."/>
            <person name="O'Neill P."/>
            <person name="Grant M."/>
            <person name="Studholme D.J."/>
        </authorList>
    </citation>
    <scope>NUCLEOTIDE SEQUENCE</scope>
    <source>
        <strain evidence="2">00238/432</strain>
    </source>
</reference>
<evidence type="ECO:0000256" key="1">
    <source>
        <dbReference type="ARBA" id="ARBA00022801"/>
    </source>
</evidence>
<gene>
    <name evidence="2" type="ORF">G195_000581</name>
</gene>
<dbReference type="Pfam" id="PF01547">
    <property type="entry name" value="SBP_bac_1"/>
    <property type="match status" value="1"/>
</dbReference>
<dbReference type="InterPro" id="IPR012341">
    <property type="entry name" value="6hp_glycosidase-like_sf"/>
</dbReference>
<dbReference type="SUPFAM" id="SSF48208">
    <property type="entry name" value="Six-hairpin glycosidases"/>
    <property type="match status" value="1"/>
</dbReference>
<dbReference type="Pfam" id="PF07470">
    <property type="entry name" value="Glyco_hydro_88"/>
    <property type="match status" value="1"/>
</dbReference>
<dbReference type="InterPro" id="IPR008928">
    <property type="entry name" value="6-hairpin_glycosidase_sf"/>
</dbReference>
<proteinExistence type="predicted"/>
<name>A0A8J4SL95_9STRA</name>
<evidence type="ECO:0000313" key="3">
    <source>
        <dbReference type="Proteomes" id="UP000702964"/>
    </source>
</evidence>
<organism evidence="2 3">
    <name type="scientific">Phytophthora kernoviae 00238/432</name>
    <dbReference type="NCBI Taxonomy" id="1284355"/>
    <lineage>
        <taxon>Eukaryota</taxon>
        <taxon>Sar</taxon>
        <taxon>Stramenopiles</taxon>
        <taxon>Oomycota</taxon>
        <taxon>Peronosporomycetes</taxon>
        <taxon>Peronosporales</taxon>
        <taxon>Peronosporaceae</taxon>
        <taxon>Phytophthora</taxon>
    </lineage>
</organism>
<dbReference type="Proteomes" id="UP000702964">
    <property type="component" value="Unassembled WGS sequence"/>
</dbReference>
<dbReference type="SUPFAM" id="SSF53850">
    <property type="entry name" value="Periplasmic binding protein-like II"/>
    <property type="match status" value="1"/>
</dbReference>
<dbReference type="PANTHER" id="PTHR33886">
    <property type="entry name" value="UNSATURATED RHAMNOGALACTURONAN HYDROLASE (EUROFUNG)"/>
    <property type="match status" value="1"/>
</dbReference>
<dbReference type="Gene3D" id="3.40.190.10">
    <property type="entry name" value="Periplasmic binding protein-like II"/>
    <property type="match status" value="2"/>
</dbReference>